<accession>A0A3S9URW9</accession>
<proteinExistence type="predicted"/>
<keyword evidence="1" id="KW-0472">Membrane</keyword>
<dbReference type="KEGG" id="plut:EI981_00075"/>
<dbReference type="OrthoDB" id="2678045at2"/>
<sequence>MPAESGSATFYNYKLLRRIAIPKALIGGLSTLPFIWLLAEIVFISWTSIFTFLLALFIVLWIQFVITRSVLIIISHSYKKRWHFKMRLPWIGYLPEQFVSYSSFRRTQHYATWIGGCIIAILIPWSPVSFIMALLFWHFWFMAPRLIILLRFRKQPRDGIIKLTPQDASYYMP</sequence>
<gene>
    <name evidence="2" type="ORF">EI981_00075</name>
</gene>
<keyword evidence="1" id="KW-0812">Transmembrane</keyword>
<keyword evidence="3" id="KW-1185">Reference proteome</keyword>
<dbReference type="Proteomes" id="UP000270678">
    <property type="component" value="Chromosome"/>
</dbReference>
<name>A0A3S9URW9_9BACL</name>
<feature type="transmembrane region" description="Helical" evidence="1">
    <location>
        <begin position="24"/>
        <end position="46"/>
    </location>
</feature>
<evidence type="ECO:0000313" key="3">
    <source>
        <dbReference type="Proteomes" id="UP000270678"/>
    </source>
</evidence>
<evidence type="ECO:0000256" key="1">
    <source>
        <dbReference type="SAM" id="Phobius"/>
    </source>
</evidence>
<feature type="transmembrane region" description="Helical" evidence="1">
    <location>
        <begin position="110"/>
        <end position="128"/>
    </location>
</feature>
<protein>
    <submittedName>
        <fullName evidence="2">Uncharacterized protein</fullName>
    </submittedName>
</protein>
<keyword evidence="1" id="KW-1133">Transmembrane helix</keyword>
<reference evidence="3" key="1">
    <citation type="submission" date="2018-12" db="EMBL/GenBank/DDBJ databases">
        <title>Complete genome sequence of Paenibacillus sp. MBLB1234.</title>
        <authorList>
            <person name="Nam Y.-D."/>
            <person name="Kang J."/>
            <person name="Chung W.-H."/>
            <person name="Park Y.S."/>
        </authorList>
    </citation>
    <scope>NUCLEOTIDE SEQUENCE [LARGE SCALE GENOMIC DNA]</scope>
    <source>
        <strain evidence="3">MBLB1234</strain>
    </source>
</reference>
<dbReference type="EMBL" id="CP034346">
    <property type="protein sequence ID" value="AZS13049.1"/>
    <property type="molecule type" value="Genomic_DNA"/>
</dbReference>
<dbReference type="AlphaFoldDB" id="A0A3S9URW9"/>
<evidence type="ECO:0000313" key="2">
    <source>
        <dbReference type="EMBL" id="AZS13049.1"/>
    </source>
</evidence>
<feature type="transmembrane region" description="Helical" evidence="1">
    <location>
        <begin position="52"/>
        <end position="78"/>
    </location>
</feature>
<organism evidence="2 3">
    <name type="scientific">Paenibacillus lutimineralis</name>
    <dbReference type="NCBI Taxonomy" id="2707005"/>
    <lineage>
        <taxon>Bacteria</taxon>
        <taxon>Bacillati</taxon>
        <taxon>Bacillota</taxon>
        <taxon>Bacilli</taxon>
        <taxon>Bacillales</taxon>
        <taxon>Paenibacillaceae</taxon>
        <taxon>Paenibacillus</taxon>
    </lineage>
</organism>